<dbReference type="Gene3D" id="1.25.40.10">
    <property type="entry name" value="Tetratricopeptide repeat domain"/>
    <property type="match status" value="1"/>
</dbReference>
<dbReference type="InterPro" id="IPR011990">
    <property type="entry name" value="TPR-like_helical_dom_sf"/>
</dbReference>
<feature type="domain" description="YprB ribonuclease H-like" evidence="2">
    <location>
        <begin position="161"/>
        <end position="347"/>
    </location>
</feature>
<evidence type="ECO:0000313" key="3">
    <source>
        <dbReference type="EMBL" id="WPL17191.1"/>
    </source>
</evidence>
<dbReference type="EMBL" id="CP121472">
    <property type="protein sequence ID" value="WPL17191.1"/>
    <property type="molecule type" value="Genomic_DNA"/>
</dbReference>
<gene>
    <name evidence="3" type="ORF">Thiowin_02187</name>
</gene>
<sequence>MAMQGQGQAMSLKSRLDRLRQQSAPMSAPSMPVDSHPVAADLLDSNPIAPDQLGLAHDIASQQPQSSGSPANTDRREPGLAERIARLRPRALQPPMRRGDERALADILGAEQLAPGLLRLSQQLDATRPHGRFAPALAAGGASDPLSDLTDLAPGPPETWCFLDTETSGLAGGTGTWVFLFGAARLSSGPGESGPDVTLELEQYLLTRLDAEALMLERIAASLADATLMVSYNGKSFDIPLLVTRCRLAAMGGPPSIRDLGQQLEHLAHLDLLHPVRRAYARCWPDCRLASVESRLLAFDRGQDLPGSEAPAAWLDWLRHGDLTQLPAVVEHNRKDLLSVAALMPALASVYRQPLSHGADSASVAAHWIKRGKMELARALLESSVNGQAAEPEAIRLLAQLHRRDRNWPRAVELWERLARDNQPDALEALAKFHEHIARDPHRALDYASRLPADPASEHRRQRLRTKVKAASESQRLL</sequence>
<dbReference type="SUPFAM" id="SSF53098">
    <property type="entry name" value="Ribonuclease H-like"/>
    <property type="match status" value="1"/>
</dbReference>
<reference evidence="3 4" key="1">
    <citation type="journal article" date="2023" name="Microorganisms">
        <title>Thiorhodovibrio frisius and Trv. litoralis spp. nov., Two Novel Members from a Clade of Fastidious Purple Sulfur Bacteria That Exhibit Unique Red-Shifted Light-Harvesting Capabilities.</title>
        <authorList>
            <person name="Methner A."/>
            <person name="Kuzyk S.B."/>
            <person name="Petersen J."/>
            <person name="Bauer S."/>
            <person name="Brinkmann H."/>
            <person name="Sichau K."/>
            <person name="Wanner G."/>
            <person name="Wolf J."/>
            <person name="Neumann-Schaal M."/>
            <person name="Henke P."/>
            <person name="Tank M."/>
            <person name="Sproer C."/>
            <person name="Bunk B."/>
            <person name="Overmann J."/>
        </authorList>
    </citation>
    <scope>NUCLEOTIDE SEQUENCE [LARGE SCALE GENOMIC DNA]</scope>
    <source>
        <strain evidence="3 4">DSM 6702</strain>
    </source>
</reference>
<evidence type="ECO:0000256" key="1">
    <source>
        <dbReference type="SAM" id="MobiDB-lite"/>
    </source>
</evidence>
<dbReference type="InterPro" id="IPR038720">
    <property type="entry name" value="YprB_RNase_H-like_dom"/>
</dbReference>
<protein>
    <submittedName>
        <fullName evidence="3">Exonuclease</fullName>
    </submittedName>
</protein>
<proteinExistence type="predicted"/>
<keyword evidence="4" id="KW-1185">Reference proteome</keyword>
<dbReference type="PANTHER" id="PTHR38462:SF1">
    <property type="entry name" value="YPRB RIBONUCLEASE H-LIKE DOMAIN-CONTAINING PROTEIN"/>
    <property type="match status" value="1"/>
</dbReference>
<keyword evidence="3" id="KW-0540">Nuclease</keyword>
<dbReference type="Proteomes" id="UP001432180">
    <property type="component" value="Chromosome"/>
</dbReference>
<dbReference type="InterPro" id="IPR036397">
    <property type="entry name" value="RNaseH_sf"/>
</dbReference>
<dbReference type="PANTHER" id="PTHR38462">
    <property type="entry name" value="EXONUCLEASE-LIKE PROTEIN"/>
    <property type="match status" value="1"/>
</dbReference>
<accession>A0ABZ0SA77</accession>
<feature type="region of interest" description="Disordered" evidence="1">
    <location>
        <begin position="18"/>
        <end position="51"/>
    </location>
</feature>
<dbReference type="GO" id="GO:0004527">
    <property type="term" value="F:exonuclease activity"/>
    <property type="evidence" value="ECO:0007669"/>
    <property type="project" value="UniProtKB-KW"/>
</dbReference>
<keyword evidence="3" id="KW-0378">Hydrolase</keyword>
<dbReference type="Gene3D" id="3.30.420.10">
    <property type="entry name" value="Ribonuclease H-like superfamily/Ribonuclease H"/>
    <property type="match status" value="1"/>
</dbReference>
<evidence type="ECO:0000313" key="4">
    <source>
        <dbReference type="Proteomes" id="UP001432180"/>
    </source>
</evidence>
<dbReference type="Pfam" id="PF13482">
    <property type="entry name" value="RNase_H_2"/>
    <property type="match status" value="1"/>
</dbReference>
<name>A0ABZ0SA77_9GAMM</name>
<keyword evidence="3" id="KW-0269">Exonuclease</keyword>
<feature type="region of interest" description="Disordered" evidence="1">
    <location>
        <begin position="451"/>
        <end position="478"/>
    </location>
</feature>
<evidence type="ECO:0000259" key="2">
    <source>
        <dbReference type="Pfam" id="PF13482"/>
    </source>
</evidence>
<organism evidence="3 4">
    <name type="scientific">Thiorhodovibrio winogradskyi</name>
    <dbReference type="NCBI Taxonomy" id="77007"/>
    <lineage>
        <taxon>Bacteria</taxon>
        <taxon>Pseudomonadati</taxon>
        <taxon>Pseudomonadota</taxon>
        <taxon>Gammaproteobacteria</taxon>
        <taxon>Chromatiales</taxon>
        <taxon>Chromatiaceae</taxon>
        <taxon>Thiorhodovibrio</taxon>
    </lineage>
</organism>
<dbReference type="InterPro" id="IPR012337">
    <property type="entry name" value="RNaseH-like_sf"/>
</dbReference>